<dbReference type="AlphaFoldDB" id="A8F8D2"/>
<evidence type="ECO:0000256" key="1">
    <source>
        <dbReference type="ARBA" id="ARBA00005417"/>
    </source>
</evidence>
<dbReference type="Gene3D" id="3.40.50.300">
    <property type="entry name" value="P-loop containing nucleotide triphosphate hydrolases"/>
    <property type="match status" value="1"/>
</dbReference>
<dbReference type="SUPFAM" id="SSF52540">
    <property type="entry name" value="P-loop containing nucleoside triphosphate hydrolases"/>
    <property type="match status" value="1"/>
</dbReference>
<keyword evidence="2" id="KW-0813">Transport</keyword>
<dbReference type="PROSITE" id="PS50893">
    <property type="entry name" value="ABC_TRANSPORTER_2"/>
    <property type="match status" value="1"/>
</dbReference>
<reference evidence="6 7" key="2">
    <citation type="journal article" date="2009" name="Proc. Natl. Acad. Sci. U.S.A.">
        <title>On the chimeric nature, thermophilic origin, and phylogenetic placement of the Thermotogales.</title>
        <authorList>
            <person name="Zhaxybayeva O."/>
            <person name="Swithers K.S."/>
            <person name="Lapierre P."/>
            <person name="Fournier G.P."/>
            <person name="Bickhart D.M."/>
            <person name="DeBoy R.T."/>
            <person name="Nelson K.E."/>
            <person name="Nesbo C.L."/>
            <person name="Doolittle W.F."/>
            <person name="Gogarten J.P."/>
            <person name="Noll K.M."/>
        </authorList>
    </citation>
    <scope>NUCLEOTIDE SEQUENCE [LARGE SCALE GENOMIC DNA]</scope>
    <source>
        <strain evidence="7">ATCC BAA-301 / DSM 14385 / NBRC 107922 / TMO</strain>
    </source>
</reference>
<dbReference type="OrthoDB" id="9804819at2"/>
<evidence type="ECO:0000256" key="3">
    <source>
        <dbReference type="ARBA" id="ARBA00022741"/>
    </source>
</evidence>
<name>A8F8D2_PSELT</name>
<dbReference type="PANTHER" id="PTHR42711:SF5">
    <property type="entry name" value="ABC TRANSPORTER ATP-BINDING PROTEIN NATA"/>
    <property type="match status" value="1"/>
</dbReference>
<comment type="similarity">
    <text evidence="1">Belongs to the ABC transporter superfamily.</text>
</comment>
<dbReference type="EMBL" id="CP000812">
    <property type="protein sequence ID" value="ABV34416.1"/>
    <property type="molecule type" value="Genomic_DNA"/>
</dbReference>
<feature type="domain" description="ABC transporter" evidence="5">
    <location>
        <begin position="4"/>
        <end position="229"/>
    </location>
</feature>
<evidence type="ECO:0000259" key="5">
    <source>
        <dbReference type="PROSITE" id="PS50893"/>
    </source>
</evidence>
<dbReference type="GO" id="GO:0016887">
    <property type="term" value="F:ATP hydrolysis activity"/>
    <property type="evidence" value="ECO:0007669"/>
    <property type="project" value="InterPro"/>
</dbReference>
<evidence type="ECO:0000313" key="7">
    <source>
        <dbReference type="Proteomes" id="UP000002016"/>
    </source>
</evidence>
<dbReference type="InterPro" id="IPR027417">
    <property type="entry name" value="P-loop_NTPase"/>
</dbReference>
<evidence type="ECO:0000256" key="4">
    <source>
        <dbReference type="ARBA" id="ARBA00022840"/>
    </source>
</evidence>
<protein>
    <submittedName>
        <fullName evidence="6">ABC transporter related</fullName>
    </submittedName>
</protein>
<dbReference type="Pfam" id="PF00005">
    <property type="entry name" value="ABC_tran"/>
    <property type="match status" value="1"/>
</dbReference>
<keyword evidence="3" id="KW-0547">Nucleotide-binding</keyword>
<dbReference type="STRING" id="416591.Tlet_1862"/>
<dbReference type="InterPro" id="IPR050763">
    <property type="entry name" value="ABC_transporter_ATP-binding"/>
</dbReference>
<accession>A8F8D2</accession>
<evidence type="ECO:0000313" key="6">
    <source>
        <dbReference type="EMBL" id="ABV34416.1"/>
    </source>
</evidence>
<gene>
    <name evidence="6" type="ordered locus">Tlet_1862</name>
</gene>
<dbReference type="HOGENOM" id="CLU_000604_1_2_0"/>
<dbReference type="KEGG" id="tle:Tlet_1862"/>
<reference evidence="6 7" key="1">
    <citation type="submission" date="2007-08" db="EMBL/GenBank/DDBJ databases">
        <title>Complete sequence of Thermotoga lettingae TMO.</title>
        <authorList>
            <consortium name="US DOE Joint Genome Institute"/>
            <person name="Copeland A."/>
            <person name="Lucas S."/>
            <person name="Lapidus A."/>
            <person name="Barry K."/>
            <person name="Glavina del Rio T."/>
            <person name="Dalin E."/>
            <person name="Tice H."/>
            <person name="Pitluck S."/>
            <person name="Foster B."/>
            <person name="Bruce D."/>
            <person name="Schmutz J."/>
            <person name="Larimer F."/>
            <person name="Land M."/>
            <person name="Hauser L."/>
            <person name="Kyrpides N."/>
            <person name="Mikhailova N."/>
            <person name="Nelson K."/>
            <person name="Gogarten J.P."/>
            <person name="Noll K."/>
            <person name="Richardson P."/>
        </authorList>
    </citation>
    <scope>NUCLEOTIDE SEQUENCE [LARGE SCALE GENOMIC DNA]</scope>
    <source>
        <strain evidence="7">ATCC BAA-301 / DSM 14385 / NBRC 107922 / TMO</strain>
    </source>
</reference>
<dbReference type="PANTHER" id="PTHR42711">
    <property type="entry name" value="ABC TRANSPORTER ATP-BINDING PROTEIN"/>
    <property type="match status" value="1"/>
</dbReference>
<dbReference type="GO" id="GO:0005524">
    <property type="term" value="F:ATP binding"/>
    <property type="evidence" value="ECO:0007669"/>
    <property type="project" value="UniProtKB-KW"/>
</dbReference>
<dbReference type="InterPro" id="IPR003593">
    <property type="entry name" value="AAA+_ATPase"/>
</dbReference>
<dbReference type="RefSeq" id="WP_012003892.1">
    <property type="nucleotide sequence ID" value="NC_009828.1"/>
</dbReference>
<dbReference type="eggNOG" id="COG1131">
    <property type="taxonomic scope" value="Bacteria"/>
</dbReference>
<keyword evidence="4" id="KW-0067">ATP-binding</keyword>
<proteinExistence type="inferred from homology"/>
<dbReference type="InterPro" id="IPR003439">
    <property type="entry name" value="ABC_transporter-like_ATP-bd"/>
</dbReference>
<dbReference type="Proteomes" id="UP000002016">
    <property type="component" value="Chromosome"/>
</dbReference>
<evidence type="ECO:0000256" key="2">
    <source>
        <dbReference type="ARBA" id="ARBA00022448"/>
    </source>
</evidence>
<organism evidence="6 7">
    <name type="scientific">Pseudothermotoga lettingae (strain ATCC BAA-301 / DSM 14385 / NBRC 107922 / TMO)</name>
    <name type="common">Thermotoga lettingae</name>
    <dbReference type="NCBI Taxonomy" id="416591"/>
    <lineage>
        <taxon>Bacteria</taxon>
        <taxon>Thermotogati</taxon>
        <taxon>Thermotogota</taxon>
        <taxon>Thermotogae</taxon>
        <taxon>Thermotogales</taxon>
        <taxon>Thermotogaceae</taxon>
        <taxon>Pseudothermotoga</taxon>
    </lineage>
</organism>
<sequence precursor="true">MNALEVKDLTKYYGKSRGIEKVNLRVQEGEIFGFIGPNGAGKTTTIRLILRLIFPNHGTIKIFEKDLREYGEELRNEIGYIPGEVNFYPEVTVKDFLEYTARFYKTAEKSYVEKLCRNFSIDVKKRFRELSMGNKKKVAIVQALMHKPKLLILDEPTNGLDPLIQNLLFEILKEERKKGVTVFFSSHILSEVEKLCDRVALIKDGKILRTEKIDDLMKQKYKIVKLKTDENPGTLKSVLQIKDFKSENGTTSFIYYGLIGDLIKKLSGLKVNDLWIEDPSLEEIFISYYKEESK</sequence>
<dbReference type="SMART" id="SM00382">
    <property type="entry name" value="AAA"/>
    <property type="match status" value="1"/>
</dbReference>
<dbReference type="CDD" id="cd03230">
    <property type="entry name" value="ABC_DR_subfamily_A"/>
    <property type="match status" value="1"/>
</dbReference>
<keyword evidence="7" id="KW-1185">Reference proteome</keyword>